<gene>
    <name evidence="2" type="ORF">G2W53_022604</name>
</gene>
<feature type="region of interest" description="Disordered" evidence="1">
    <location>
        <begin position="519"/>
        <end position="544"/>
    </location>
</feature>
<accession>A0A834TMA4</accession>
<dbReference type="Pfam" id="PF06101">
    <property type="entry name" value="Vps62"/>
    <property type="match status" value="1"/>
</dbReference>
<organism evidence="2 3">
    <name type="scientific">Senna tora</name>
    <dbReference type="NCBI Taxonomy" id="362788"/>
    <lineage>
        <taxon>Eukaryota</taxon>
        <taxon>Viridiplantae</taxon>
        <taxon>Streptophyta</taxon>
        <taxon>Embryophyta</taxon>
        <taxon>Tracheophyta</taxon>
        <taxon>Spermatophyta</taxon>
        <taxon>Magnoliopsida</taxon>
        <taxon>eudicotyledons</taxon>
        <taxon>Gunneridae</taxon>
        <taxon>Pentapetalae</taxon>
        <taxon>rosids</taxon>
        <taxon>fabids</taxon>
        <taxon>Fabales</taxon>
        <taxon>Fabaceae</taxon>
        <taxon>Caesalpinioideae</taxon>
        <taxon>Cassia clade</taxon>
        <taxon>Senna</taxon>
    </lineage>
</organism>
<dbReference type="InterPro" id="IPR009291">
    <property type="entry name" value="Vps62"/>
</dbReference>
<name>A0A834TMA4_9FABA</name>
<dbReference type="PANTHER" id="PTHR48152">
    <property type="entry name" value="F1C9.34 PROTEIN"/>
    <property type="match status" value="1"/>
</dbReference>
<sequence>MGNKSSSQREALPIETTFKLPADIPVWPQGDGFGKGIIDLGELQVSQISTFTKIWTTFEGGPDNGGATFFEPTSIPQGFFMLGCYCQPNNKPLFGSVLVAKQNNSSQNEPLKKPLDYTLIWTTKSQNIKQDNTGYVWLPTPPDGYKALGHVITVTPEKPSLDKIRCVRSDLTEEAETYSWIWGPGKSSNDSNGFNVYATRPINRGIIQAQGVPIGTFIAQNSASNSTLPLSCLKNTKTNNFSSMPNLPQIKALIQAYSPIVYLHPDEEYLPSSVNWYFSNGALLYKKGEESKPIPVDPSGSNLPQGGDNDGAYWLDLPEDKTNKERVKNGDLQSSQGYIHVKPMFGSTFTDICIWIFYPFNGPSRAKLGLINVSLGKIGEHVGDWEHVTLRISNFNGGLNRVYFSQHSGGEWVDSSELEFRSGTNKPAAYSSLHGHAMYSKPGLVLQGGSTIGIRNDAARSEKVLDLGLGFEIVSGEYLGTGIVVEPPWLNYLRHWGPKISYDLQEELDKVEKVKIEDSLPNELLGEDGPTGPKLKRSWNGDEV</sequence>
<proteinExistence type="predicted"/>
<dbReference type="PANTHER" id="PTHR48152:SF3">
    <property type="entry name" value="DUF946 FAMILY PROTEIN (DUF946)"/>
    <property type="match status" value="1"/>
</dbReference>
<reference evidence="2" key="1">
    <citation type="submission" date="2020-09" db="EMBL/GenBank/DDBJ databases">
        <title>Genome-Enabled Discovery of Anthraquinone Biosynthesis in Senna tora.</title>
        <authorList>
            <person name="Kang S.-H."/>
            <person name="Pandey R.P."/>
            <person name="Lee C.-M."/>
            <person name="Sim J.-S."/>
            <person name="Jeong J.-T."/>
            <person name="Choi B.-S."/>
            <person name="Jung M."/>
            <person name="Ginzburg D."/>
            <person name="Zhao K."/>
            <person name="Won S.Y."/>
            <person name="Oh T.-J."/>
            <person name="Yu Y."/>
            <person name="Kim N.-H."/>
            <person name="Lee O.R."/>
            <person name="Lee T.-H."/>
            <person name="Bashyal P."/>
            <person name="Kim T.-S."/>
            <person name="Lee W.-H."/>
            <person name="Kawkins C."/>
            <person name="Kim C.-K."/>
            <person name="Kim J.S."/>
            <person name="Ahn B.O."/>
            <person name="Rhee S.Y."/>
            <person name="Sohng J.K."/>
        </authorList>
    </citation>
    <scope>NUCLEOTIDE SEQUENCE</scope>
    <source>
        <tissue evidence="2">Leaf</tissue>
    </source>
</reference>
<protein>
    <submittedName>
        <fullName evidence="2">Vacuolar protein sorting-associated protein 62</fullName>
    </submittedName>
</protein>
<dbReference type="Proteomes" id="UP000634136">
    <property type="component" value="Unassembled WGS sequence"/>
</dbReference>
<keyword evidence="3" id="KW-1185">Reference proteome</keyword>
<evidence type="ECO:0000313" key="3">
    <source>
        <dbReference type="Proteomes" id="UP000634136"/>
    </source>
</evidence>
<comment type="caution">
    <text evidence="2">The sequence shown here is derived from an EMBL/GenBank/DDBJ whole genome shotgun (WGS) entry which is preliminary data.</text>
</comment>
<dbReference type="OrthoDB" id="188042at2759"/>
<evidence type="ECO:0000256" key="1">
    <source>
        <dbReference type="SAM" id="MobiDB-lite"/>
    </source>
</evidence>
<dbReference type="EMBL" id="JAAIUW010000007">
    <property type="protein sequence ID" value="KAF7824460.1"/>
    <property type="molecule type" value="Genomic_DNA"/>
</dbReference>
<evidence type="ECO:0000313" key="2">
    <source>
        <dbReference type="EMBL" id="KAF7824460.1"/>
    </source>
</evidence>
<dbReference type="AlphaFoldDB" id="A0A834TMA4"/>